<evidence type="ECO:0000256" key="2">
    <source>
        <dbReference type="SAM" id="Phobius"/>
    </source>
</evidence>
<keyword evidence="2" id="KW-0472">Membrane</keyword>
<evidence type="ECO:0000313" key="3">
    <source>
        <dbReference type="EMBL" id="GAA2633246.1"/>
    </source>
</evidence>
<keyword evidence="2" id="KW-0812">Transmembrane</keyword>
<protein>
    <submittedName>
        <fullName evidence="3">Uncharacterized protein</fullName>
    </submittedName>
</protein>
<evidence type="ECO:0000313" key="4">
    <source>
        <dbReference type="Proteomes" id="UP001500151"/>
    </source>
</evidence>
<comment type="caution">
    <text evidence="3">The sequence shown here is derived from an EMBL/GenBank/DDBJ whole genome shotgun (WGS) entry which is preliminary data.</text>
</comment>
<evidence type="ECO:0000256" key="1">
    <source>
        <dbReference type="SAM" id="MobiDB-lite"/>
    </source>
</evidence>
<feature type="transmembrane region" description="Helical" evidence="2">
    <location>
        <begin position="63"/>
        <end position="84"/>
    </location>
</feature>
<dbReference type="EMBL" id="BAAASJ010000030">
    <property type="protein sequence ID" value="GAA2633246.1"/>
    <property type="molecule type" value="Genomic_DNA"/>
</dbReference>
<keyword evidence="2" id="KW-1133">Transmembrane helix</keyword>
<keyword evidence="4" id="KW-1185">Reference proteome</keyword>
<dbReference type="Proteomes" id="UP001500151">
    <property type="component" value="Unassembled WGS sequence"/>
</dbReference>
<proteinExistence type="predicted"/>
<sequence length="87" mass="9427">MKQPIARPSGGAISNTLKATGQPRKPSTLPTRVGPWLRNARARWTSSTRGRNVRALGRTVCHALVRGIAAGLGTTVVSGIAWWFQHR</sequence>
<organism evidence="3 4">
    <name type="scientific">Streptomyces vastus</name>
    <dbReference type="NCBI Taxonomy" id="285451"/>
    <lineage>
        <taxon>Bacteria</taxon>
        <taxon>Bacillati</taxon>
        <taxon>Actinomycetota</taxon>
        <taxon>Actinomycetes</taxon>
        <taxon>Kitasatosporales</taxon>
        <taxon>Streptomycetaceae</taxon>
        <taxon>Streptomyces</taxon>
    </lineage>
</organism>
<reference evidence="4" key="1">
    <citation type="journal article" date="2019" name="Int. J. Syst. Evol. Microbiol.">
        <title>The Global Catalogue of Microorganisms (GCM) 10K type strain sequencing project: providing services to taxonomists for standard genome sequencing and annotation.</title>
        <authorList>
            <consortium name="The Broad Institute Genomics Platform"/>
            <consortium name="The Broad Institute Genome Sequencing Center for Infectious Disease"/>
            <person name="Wu L."/>
            <person name="Ma J."/>
        </authorList>
    </citation>
    <scope>NUCLEOTIDE SEQUENCE [LARGE SCALE GENOMIC DNA]</scope>
    <source>
        <strain evidence="4">JCM 4524</strain>
    </source>
</reference>
<name>A0ABP6D5T2_9ACTN</name>
<accession>A0ABP6D5T2</accession>
<gene>
    <name evidence="3" type="ORF">GCM10010307_27370</name>
</gene>
<feature type="region of interest" description="Disordered" evidence="1">
    <location>
        <begin position="1"/>
        <end position="33"/>
    </location>
</feature>